<accession>A0A9X2YKR2</accession>
<gene>
    <name evidence="1" type="ORF">H7I41_04785</name>
</gene>
<comment type="caution">
    <text evidence="1">The sequence shown here is derived from an EMBL/GenBank/DDBJ whole genome shotgun (WGS) entry which is preliminary data.</text>
</comment>
<evidence type="ECO:0000313" key="2">
    <source>
        <dbReference type="Proteomes" id="UP001140293"/>
    </source>
</evidence>
<sequence>MILVPAVKAGSPPAPDRLYGSSLQLTDLSAETSVIGPPRSFAIGTVAMARELVAHCGDDRRQTVVAVRAV</sequence>
<protein>
    <submittedName>
        <fullName evidence="1">Uncharacterized protein</fullName>
    </submittedName>
</protein>
<evidence type="ECO:0000313" key="1">
    <source>
        <dbReference type="EMBL" id="MCV7169240.1"/>
    </source>
</evidence>
<reference evidence="1" key="1">
    <citation type="submission" date="2020-07" db="EMBL/GenBank/DDBJ databases">
        <authorList>
            <person name="Pettersson B.M.F."/>
            <person name="Behra P.R.K."/>
            <person name="Ramesh M."/>
            <person name="Das S."/>
            <person name="Dasgupta S."/>
            <person name="Kirsebom L.A."/>
        </authorList>
    </citation>
    <scope>NUCLEOTIDE SEQUENCE</scope>
    <source>
        <strain evidence="1">DSM 44615</strain>
    </source>
</reference>
<keyword evidence="2" id="KW-1185">Reference proteome</keyword>
<dbReference type="RefSeq" id="WP_264011429.1">
    <property type="nucleotide sequence ID" value="NZ_JACKSJ010000037.1"/>
</dbReference>
<proteinExistence type="predicted"/>
<dbReference type="Proteomes" id="UP001140293">
    <property type="component" value="Unassembled WGS sequence"/>
</dbReference>
<organism evidence="1 2">
    <name type="scientific">[Mycobacterium] manitobense</name>
    <dbReference type="NCBI Taxonomy" id="190147"/>
    <lineage>
        <taxon>Bacteria</taxon>
        <taxon>Bacillati</taxon>
        <taxon>Actinomycetota</taxon>
        <taxon>Actinomycetes</taxon>
        <taxon>Mycobacteriales</taxon>
        <taxon>Mycobacteriaceae</taxon>
        <taxon>Mycolicibacterium</taxon>
    </lineage>
</organism>
<reference evidence="1" key="2">
    <citation type="journal article" date="2022" name="BMC Genomics">
        <title>Comparative genome analysis of mycobacteria focusing on tRNA and non-coding RNA.</title>
        <authorList>
            <person name="Behra P.R.K."/>
            <person name="Pettersson B.M.F."/>
            <person name="Ramesh M."/>
            <person name="Das S."/>
            <person name="Dasgupta S."/>
            <person name="Kirsebom L.A."/>
        </authorList>
    </citation>
    <scope>NUCLEOTIDE SEQUENCE</scope>
    <source>
        <strain evidence="1">DSM 44615</strain>
    </source>
</reference>
<name>A0A9X2YKR2_9MYCO</name>
<dbReference type="AlphaFoldDB" id="A0A9X2YKR2"/>
<dbReference type="EMBL" id="JACKSJ010000037">
    <property type="protein sequence ID" value="MCV7169240.1"/>
    <property type="molecule type" value="Genomic_DNA"/>
</dbReference>